<evidence type="ECO:0000313" key="1">
    <source>
        <dbReference type="EMBL" id="GLS23557.1"/>
    </source>
</evidence>
<evidence type="ECO:0000313" key="2">
    <source>
        <dbReference type="Proteomes" id="UP001156882"/>
    </source>
</evidence>
<proteinExistence type="predicted"/>
<keyword evidence="2" id="KW-1185">Reference proteome</keyword>
<sequence>MWPFRRKPLLDAAAARWHLDNFAWLIRNHGQRSRFAGARLVLPSQDFFATDGLEGHALAVKLFEQVKAYSGMGEADIALRPAGSPPSRLGMPEVTYAAETLGHPQSLIAALAHELAGHLLATGTGEAPPIGPQGEEHLTDLTAVYFGFGVFLANSAFNMQTHADGWSYSRQGYLPEQDLIFALAIFLVVKQLDPEPALHYLKAELGGMLRRALRDLQSYKSEVAAMRLASSGLPKQPGPRPSVVT</sequence>
<comment type="caution">
    <text evidence="1">The sequence shown here is derived from an EMBL/GenBank/DDBJ whole genome shotgun (WGS) entry which is preliminary data.</text>
</comment>
<gene>
    <name evidence="1" type="ORF">GCM10007874_65780</name>
</gene>
<organism evidence="1 2">
    <name type="scientific">Labrys miyagiensis</name>
    <dbReference type="NCBI Taxonomy" id="346912"/>
    <lineage>
        <taxon>Bacteria</taxon>
        <taxon>Pseudomonadati</taxon>
        <taxon>Pseudomonadota</taxon>
        <taxon>Alphaproteobacteria</taxon>
        <taxon>Hyphomicrobiales</taxon>
        <taxon>Xanthobacteraceae</taxon>
        <taxon>Labrys</taxon>
    </lineage>
</organism>
<protein>
    <submittedName>
        <fullName evidence="1">Uncharacterized protein</fullName>
    </submittedName>
</protein>
<dbReference type="EMBL" id="BSPC01000075">
    <property type="protein sequence ID" value="GLS23557.1"/>
    <property type="molecule type" value="Genomic_DNA"/>
</dbReference>
<name>A0ABQ6CVC0_9HYPH</name>
<reference evidence="2" key="1">
    <citation type="journal article" date="2019" name="Int. J. Syst. Evol. Microbiol.">
        <title>The Global Catalogue of Microorganisms (GCM) 10K type strain sequencing project: providing services to taxonomists for standard genome sequencing and annotation.</title>
        <authorList>
            <consortium name="The Broad Institute Genomics Platform"/>
            <consortium name="The Broad Institute Genome Sequencing Center for Infectious Disease"/>
            <person name="Wu L."/>
            <person name="Ma J."/>
        </authorList>
    </citation>
    <scope>NUCLEOTIDE SEQUENCE [LARGE SCALE GENOMIC DNA]</scope>
    <source>
        <strain evidence="2">NBRC 101365</strain>
    </source>
</reference>
<dbReference type="RefSeq" id="WP_284316489.1">
    <property type="nucleotide sequence ID" value="NZ_BSPC01000075.1"/>
</dbReference>
<accession>A0ABQ6CVC0</accession>
<dbReference type="Proteomes" id="UP001156882">
    <property type="component" value="Unassembled WGS sequence"/>
</dbReference>